<dbReference type="GO" id="GO:0006424">
    <property type="term" value="P:glutamyl-tRNA aminoacylation"/>
    <property type="evidence" value="ECO:0007669"/>
    <property type="project" value="TreeGrafter"/>
</dbReference>
<accession>A0A4Z0P8H1</accession>
<keyword evidence="3 7" id="KW-0547">Nucleotide-binding</keyword>
<sequence length="303" mass="33406">MMFPAAPVVSRLAPTPSGFLHLGNAVNFTLTWLLVRRAKGQLHLRIDDLDRARFRPAYLENIFRTLQWLGLDYDHGPTGPDDFERHYSQRHFLGQYETALQATLASHPGLFYTCRCSRTELARQALPDGRYPGTCRPVALPADAPDTAWRAHVPETTSITFPDLWQGPVTVPLDQVLGDFVVRKKDGAAAYQVASVLDDVRLGITFIVRGLDLLPSTAAQLWLGQYLPQAQQFHQTQFLHHGLLLDEQGQKLSKSTQAGHQRGIVEEASGPQVVYAAVARLLGLSVQAGKSLQGLQDGLGLLG</sequence>
<dbReference type="PROSITE" id="PS00178">
    <property type="entry name" value="AA_TRNA_LIGASE_I"/>
    <property type="match status" value="1"/>
</dbReference>
<dbReference type="GO" id="GO:0005524">
    <property type="term" value="F:ATP binding"/>
    <property type="evidence" value="ECO:0007669"/>
    <property type="project" value="UniProtKB-KW"/>
</dbReference>
<dbReference type="InterPro" id="IPR001412">
    <property type="entry name" value="aa-tRNA-synth_I_CS"/>
</dbReference>
<keyword evidence="5 7" id="KW-0067">ATP-binding</keyword>
<evidence type="ECO:0000256" key="7">
    <source>
        <dbReference type="RuleBase" id="RU363037"/>
    </source>
</evidence>
<evidence type="ECO:0000259" key="8">
    <source>
        <dbReference type="Pfam" id="PF00749"/>
    </source>
</evidence>
<evidence type="ECO:0000256" key="5">
    <source>
        <dbReference type="ARBA" id="ARBA00022840"/>
    </source>
</evidence>
<dbReference type="InterPro" id="IPR000924">
    <property type="entry name" value="Glu/Gln-tRNA-synth"/>
</dbReference>
<dbReference type="InterPro" id="IPR020058">
    <property type="entry name" value="Glu/Gln-tRNA-synth_Ib_cat-dom"/>
</dbReference>
<protein>
    <submittedName>
        <fullName evidence="9">Glutamate--tRNA ligase</fullName>
    </submittedName>
</protein>
<dbReference type="Pfam" id="PF00749">
    <property type="entry name" value="tRNA-synt_1c"/>
    <property type="match status" value="1"/>
</dbReference>
<feature type="domain" description="Glutamyl/glutaminyl-tRNA synthetase class Ib catalytic" evidence="8">
    <location>
        <begin position="8"/>
        <end position="292"/>
    </location>
</feature>
<comment type="similarity">
    <text evidence="7">Belongs to the class-I aminoacyl-tRNA synthetase family.</text>
</comment>
<keyword evidence="7" id="KW-0648">Protein biosynthesis</keyword>
<evidence type="ECO:0000256" key="1">
    <source>
        <dbReference type="ARBA" id="ARBA00022598"/>
    </source>
</evidence>
<dbReference type="PANTHER" id="PTHR43311">
    <property type="entry name" value="GLUTAMATE--TRNA LIGASE"/>
    <property type="match status" value="1"/>
</dbReference>
<keyword evidence="10" id="KW-1185">Reference proteome</keyword>
<dbReference type="GO" id="GO:0004818">
    <property type="term" value="F:glutamate-tRNA ligase activity"/>
    <property type="evidence" value="ECO:0007669"/>
    <property type="project" value="TreeGrafter"/>
</dbReference>
<evidence type="ECO:0000256" key="4">
    <source>
        <dbReference type="ARBA" id="ARBA00022833"/>
    </source>
</evidence>
<dbReference type="RefSeq" id="WP_135432955.1">
    <property type="nucleotide sequence ID" value="NZ_SRLA01000002.1"/>
</dbReference>
<dbReference type="EMBL" id="SRLA01000002">
    <property type="protein sequence ID" value="TGE07666.1"/>
    <property type="molecule type" value="Genomic_DNA"/>
</dbReference>
<proteinExistence type="inferred from homology"/>
<dbReference type="AlphaFoldDB" id="A0A4Z0P8H1"/>
<evidence type="ECO:0000313" key="9">
    <source>
        <dbReference type="EMBL" id="TGE07666.1"/>
    </source>
</evidence>
<evidence type="ECO:0000256" key="3">
    <source>
        <dbReference type="ARBA" id="ARBA00022741"/>
    </source>
</evidence>
<organism evidence="9 10">
    <name type="scientific">Hymenobacter fodinae</name>
    <dbReference type="NCBI Taxonomy" id="2510796"/>
    <lineage>
        <taxon>Bacteria</taxon>
        <taxon>Pseudomonadati</taxon>
        <taxon>Bacteroidota</taxon>
        <taxon>Cytophagia</taxon>
        <taxon>Cytophagales</taxon>
        <taxon>Hymenobacteraceae</taxon>
        <taxon>Hymenobacter</taxon>
    </lineage>
</organism>
<evidence type="ECO:0000256" key="2">
    <source>
        <dbReference type="ARBA" id="ARBA00022723"/>
    </source>
</evidence>
<gene>
    <name evidence="9" type="ORF">EU556_07885</name>
</gene>
<dbReference type="GO" id="GO:0005829">
    <property type="term" value="C:cytosol"/>
    <property type="evidence" value="ECO:0007669"/>
    <property type="project" value="TreeGrafter"/>
</dbReference>
<keyword evidence="4" id="KW-0862">Zinc</keyword>
<dbReference type="Proteomes" id="UP000298337">
    <property type="component" value="Unassembled WGS sequence"/>
</dbReference>
<keyword evidence="2" id="KW-0479">Metal-binding</keyword>
<dbReference type="OrthoDB" id="9807503at2"/>
<reference evidence="9 10" key="1">
    <citation type="submission" date="2019-04" db="EMBL/GenBank/DDBJ databases">
        <authorList>
            <person name="Feng G."/>
            <person name="Zhang J."/>
            <person name="Zhu H."/>
        </authorList>
    </citation>
    <scope>NUCLEOTIDE SEQUENCE [LARGE SCALE GENOMIC DNA]</scope>
    <source>
        <strain evidence="9 10">92R-1</strain>
    </source>
</reference>
<keyword evidence="6 7" id="KW-0030">Aminoacyl-tRNA synthetase</keyword>
<dbReference type="InterPro" id="IPR049940">
    <property type="entry name" value="GluQ/Sye"/>
</dbReference>
<keyword evidence="1 7" id="KW-0436">Ligase</keyword>
<evidence type="ECO:0000256" key="6">
    <source>
        <dbReference type="ARBA" id="ARBA00023146"/>
    </source>
</evidence>
<evidence type="ECO:0000313" key="10">
    <source>
        <dbReference type="Proteomes" id="UP000298337"/>
    </source>
</evidence>
<dbReference type="PANTHER" id="PTHR43311:SF1">
    <property type="entry name" value="GLUTAMYL-Q TRNA(ASP) SYNTHETASE"/>
    <property type="match status" value="1"/>
</dbReference>
<dbReference type="PRINTS" id="PR00987">
    <property type="entry name" value="TRNASYNTHGLU"/>
</dbReference>
<dbReference type="SUPFAM" id="SSF52374">
    <property type="entry name" value="Nucleotidylyl transferase"/>
    <property type="match status" value="1"/>
</dbReference>
<name>A0A4Z0P8H1_9BACT</name>
<dbReference type="InterPro" id="IPR014729">
    <property type="entry name" value="Rossmann-like_a/b/a_fold"/>
</dbReference>
<dbReference type="Gene3D" id="3.40.50.620">
    <property type="entry name" value="HUPs"/>
    <property type="match status" value="1"/>
</dbReference>
<comment type="caution">
    <text evidence="9">The sequence shown here is derived from an EMBL/GenBank/DDBJ whole genome shotgun (WGS) entry which is preliminary data.</text>
</comment>